<reference evidence="1 2" key="1">
    <citation type="submission" date="2024-10" db="EMBL/GenBank/DDBJ databases">
        <title>Updated reference genomes for cyclostephanoid diatoms.</title>
        <authorList>
            <person name="Roberts W.R."/>
            <person name="Alverson A.J."/>
        </authorList>
    </citation>
    <scope>NUCLEOTIDE SEQUENCE [LARGE SCALE GENOMIC DNA]</scope>
    <source>
        <strain evidence="1 2">AJA010-31</strain>
    </source>
</reference>
<evidence type="ECO:0000313" key="1">
    <source>
        <dbReference type="EMBL" id="KAL3784319.1"/>
    </source>
</evidence>
<dbReference type="AlphaFoldDB" id="A0ABD3P9E4"/>
<organism evidence="1 2">
    <name type="scientific">Cyclotella atomus</name>
    <dbReference type="NCBI Taxonomy" id="382360"/>
    <lineage>
        <taxon>Eukaryota</taxon>
        <taxon>Sar</taxon>
        <taxon>Stramenopiles</taxon>
        <taxon>Ochrophyta</taxon>
        <taxon>Bacillariophyta</taxon>
        <taxon>Coscinodiscophyceae</taxon>
        <taxon>Thalassiosirophycidae</taxon>
        <taxon>Stephanodiscales</taxon>
        <taxon>Stephanodiscaceae</taxon>
        <taxon>Cyclotella</taxon>
    </lineage>
</organism>
<protein>
    <submittedName>
        <fullName evidence="1">Uncharacterized protein</fullName>
    </submittedName>
</protein>
<dbReference type="EMBL" id="JALLPJ020000732">
    <property type="protein sequence ID" value="KAL3784319.1"/>
    <property type="molecule type" value="Genomic_DNA"/>
</dbReference>
<sequence length="437" mass="49067">MKARDTIDEESYSLLFPEVIIKDSPSTDFQNKLNDLIDHLNAVVSIGTSNDEEEIIIVTHPGDVCCENRNDNECISEDGRGDTAAAAAAAVMERDDKVDDLYRFEHGSSGPENSSLPMYKSSAADEKESAEIITAEAKNIDAGDGRVEFGSHKIRDSVLTGDDAGVSEIVTETTVGCLNQEPICNRFDKEESVNHLLGLVPGDNESICTSISDTNIKTEEQLPLKSILKKTNDRPITTTTSSSHPLLSKFQKRTKFLPILVSPKELKSIPTFNRIKQQRSTVTFSTIQLRTYDIILGDHPNCKFGAPLSLSWIYHQHHDMSIDNYEKCRHGQRRKMKRLYLNSRCRRNLLRRAGFTVEEISEAINNVQLVQLLRQESAEDYYNDAPPFTLGMATAASSLRDLNMEGWNSNKSKTPQLMVRLRHMVLSIGNLKRRSNF</sequence>
<keyword evidence="2" id="KW-1185">Reference proteome</keyword>
<accession>A0ABD3P9E4</accession>
<proteinExistence type="predicted"/>
<evidence type="ECO:0000313" key="2">
    <source>
        <dbReference type="Proteomes" id="UP001530400"/>
    </source>
</evidence>
<comment type="caution">
    <text evidence="1">The sequence shown here is derived from an EMBL/GenBank/DDBJ whole genome shotgun (WGS) entry which is preliminary data.</text>
</comment>
<gene>
    <name evidence="1" type="ORF">ACHAWO_004569</name>
</gene>
<name>A0ABD3P9E4_9STRA</name>
<dbReference type="Proteomes" id="UP001530400">
    <property type="component" value="Unassembled WGS sequence"/>
</dbReference>